<keyword evidence="3" id="KW-0804">Transcription</keyword>
<dbReference type="InterPro" id="IPR050200">
    <property type="entry name" value="Nuclear_hormone_rcpt_NR3"/>
</dbReference>
<dbReference type="Pfam" id="PF00104">
    <property type="entry name" value="Hormone_recep"/>
    <property type="match status" value="1"/>
</dbReference>
<evidence type="ECO:0000256" key="5">
    <source>
        <dbReference type="ARBA" id="ARBA00023242"/>
    </source>
</evidence>
<dbReference type="InterPro" id="IPR000536">
    <property type="entry name" value="Nucl_hrmn_rcpt_lig-bd"/>
</dbReference>
<feature type="domain" description="NR LBD" evidence="6">
    <location>
        <begin position="64"/>
        <end position="339"/>
    </location>
</feature>
<dbReference type="AlphaFoldDB" id="A0A016TUL7"/>
<evidence type="ECO:0000256" key="2">
    <source>
        <dbReference type="ARBA" id="ARBA00023125"/>
    </source>
</evidence>
<dbReference type="Proteomes" id="UP000024635">
    <property type="component" value="Unassembled WGS sequence"/>
</dbReference>
<evidence type="ECO:0000256" key="1">
    <source>
        <dbReference type="ARBA" id="ARBA00023015"/>
    </source>
</evidence>
<comment type="caution">
    <text evidence="7">The sequence shown here is derived from an EMBL/GenBank/DDBJ whole genome shotgun (WGS) entry which is preliminary data.</text>
</comment>
<dbReference type="SUPFAM" id="SSF48508">
    <property type="entry name" value="Nuclear receptor ligand-binding domain"/>
    <property type="match status" value="1"/>
</dbReference>
<gene>
    <name evidence="7" type="primary">Acey_s0076.g1072</name>
    <name evidence="7" type="synonym">Acey-nhr-91</name>
    <name evidence="7" type="ORF">Y032_0076g1072</name>
</gene>
<accession>A0A016TUL7</accession>
<dbReference type="OrthoDB" id="10006908at2759"/>
<sequence length="342" mass="39173">MILEAVREDRMPGGRNGSVVCNLYKLRCRKLRDRAAVRDSLSACENITDDGRRLMDCGDYPVSKNKNLIQELIEIDQIEKLIDLRGLRILPMEEYCEELAPACQRLSRIGDEIVEQLVEWTKMLPFYGELPVEVHTHLLTQRWAELVLLSACFYSCSNATFINDEADVSTTVVDGNEEVSFLDSAVNIRLLQRRLSAVMGKAIPLEHVIKHFFREAGPLVEKFTALLYSFSKMRITTEAYVCIKAITLLHYNKNSDWIGGNQLDRSLFIRKVTLIQDQFVKALQIHLIQNEEAARLSDILTWLPMLHSASSVLLHSKMFYVPFLICKNPHRFAGQDERLQSA</sequence>
<keyword evidence="1" id="KW-0805">Transcription regulation</keyword>
<keyword evidence="4" id="KW-0675">Receptor</keyword>
<dbReference type="PROSITE" id="PS51843">
    <property type="entry name" value="NR_LBD"/>
    <property type="match status" value="1"/>
</dbReference>
<proteinExistence type="predicted"/>
<evidence type="ECO:0000259" key="6">
    <source>
        <dbReference type="PROSITE" id="PS51843"/>
    </source>
</evidence>
<evidence type="ECO:0000313" key="7">
    <source>
        <dbReference type="EMBL" id="EYC06451.1"/>
    </source>
</evidence>
<keyword evidence="8" id="KW-1185">Reference proteome</keyword>
<protein>
    <recommendedName>
        <fullName evidence="6">NR LBD domain-containing protein</fullName>
    </recommendedName>
</protein>
<dbReference type="PRINTS" id="PR00398">
    <property type="entry name" value="STRDHORMONER"/>
</dbReference>
<dbReference type="Gene3D" id="1.10.565.10">
    <property type="entry name" value="Retinoid X Receptor"/>
    <property type="match status" value="1"/>
</dbReference>
<dbReference type="SMART" id="SM00430">
    <property type="entry name" value="HOLI"/>
    <property type="match status" value="1"/>
</dbReference>
<dbReference type="STRING" id="53326.A0A016TUL7"/>
<dbReference type="GO" id="GO:0003677">
    <property type="term" value="F:DNA binding"/>
    <property type="evidence" value="ECO:0007669"/>
    <property type="project" value="UniProtKB-KW"/>
</dbReference>
<reference evidence="8" key="1">
    <citation type="journal article" date="2015" name="Nat. Genet.">
        <title>The genome and transcriptome of the zoonotic hookworm Ancylostoma ceylanicum identify infection-specific gene families.</title>
        <authorList>
            <person name="Schwarz E.M."/>
            <person name="Hu Y."/>
            <person name="Antoshechkin I."/>
            <person name="Miller M.M."/>
            <person name="Sternberg P.W."/>
            <person name="Aroian R.V."/>
        </authorList>
    </citation>
    <scope>NUCLEOTIDE SEQUENCE</scope>
    <source>
        <strain evidence="8">HY135</strain>
    </source>
</reference>
<dbReference type="PANTHER" id="PTHR48092">
    <property type="entry name" value="KNIRPS-RELATED PROTEIN-RELATED"/>
    <property type="match status" value="1"/>
</dbReference>
<keyword evidence="2" id="KW-0238">DNA-binding</keyword>
<keyword evidence="5" id="KW-0539">Nucleus</keyword>
<name>A0A016TUL7_9BILA</name>
<dbReference type="InterPro" id="IPR035500">
    <property type="entry name" value="NHR-like_dom_sf"/>
</dbReference>
<evidence type="ECO:0000256" key="4">
    <source>
        <dbReference type="ARBA" id="ARBA00023170"/>
    </source>
</evidence>
<evidence type="ECO:0000313" key="8">
    <source>
        <dbReference type="Proteomes" id="UP000024635"/>
    </source>
</evidence>
<dbReference type="EMBL" id="JARK01001412">
    <property type="protein sequence ID" value="EYC06451.1"/>
    <property type="molecule type" value="Genomic_DNA"/>
</dbReference>
<dbReference type="InterPro" id="IPR001723">
    <property type="entry name" value="Nuclear_hrmn_rcpt"/>
</dbReference>
<organism evidence="7 8">
    <name type="scientific">Ancylostoma ceylanicum</name>
    <dbReference type="NCBI Taxonomy" id="53326"/>
    <lineage>
        <taxon>Eukaryota</taxon>
        <taxon>Metazoa</taxon>
        <taxon>Ecdysozoa</taxon>
        <taxon>Nematoda</taxon>
        <taxon>Chromadorea</taxon>
        <taxon>Rhabditida</taxon>
        <taxon>Rhabditina</taxon>
        <taxon>Rhabditomorpha</taxon>
        <taxon>Strongyloidea</taxon>
        <taxon>Ancylostomatidae</taxon>
        <taxon>Ancylostomatinae</taxon>
        <taxon>Ancylostoma</taxon>
    </lineage>
</organism>
<evidence type="ECO:0000256" key="3">
    <source>
        <dbReference type="ARBA" id="ARBA00023163"/>
    </source>
</evidence>